<accession>X0PYQ9</accession>
<comment type="caution">
    <text evidence="2">The sequence shown here is derived from an EMBL/GenBank/DDBJ whole genome shotgun (WGS) entry which is preliminary data.</text>
</comment>
<sequence length="100" mass="10937">MQLPPAMWGLNKTLSRVLRFTAGIERLRREYIECGARQRPRPQCRDECSLVDHVPRETSTTRAPPGSAASSVADISPRVCSVSDGGPRAHVDEVHADPGC</sequence>
<evidence type="ECO:0000313" key="2">
    <source>
        <dbReference type="EMBL" id="GAF48744.1"/>
    </source>
</evidence>
<keyword evidence="3" id="KW-1185">Reference proteome</keyword>
<proteinExistence type="predicted"/>
<feature type="compositionally biased region" description="Basic and acidic residues" evidence="1">
    <location>
        <begin position="87"/>
        <end position="100"/>
    </location>
</feature>
<reference evidence="2 3" key="1">
    <citation type="submission" date="2014-02" db="EMBL/GenBank/DDBJ databases">
        <title>Whole genome shotgun sequence of Rhodococcus wratislaviensis NBRC 100605.</title>
        <authorList>
            <person name="Hosoyama A."/>
            <person name="Tsuchikane K."/>
            <person name="Yoshida I."/>
            <person name="Ohji S."/>
            <person name="Ichikawa N."/>
            <person name="Yamazoe A."/>
            <person name="Fujita N."/>
        </authorList>
    </citation>
    <scope>NUCLEOTIDE SEQUENCE [LARGE SCALE GENOMIC DNA]</scope>
    <source>
        <strain evidence="2 3">NBRC 100605</strain>
    </source>
</reference>
<name>X0PYQ9_RHOWR</name>
<evidence type="ECO:0000313" key="3">
    <source>
        <dbReference type="Proteomes" id="UP000019491"/>
    </source>
</evidence>
<evidence type="ECO:0000256" key="1">
    <source>
        <dbReference type="SAM" id="MobiDB-lite"/>
    </source>
</evidence>
<dbReference type="Proteomes" id="UP000019491">
    <property type="component" value="Unassembled WGS sequence"/>
</dbReference>
<feature type="region of interest" description="Disordered" evidence="1">
    <location>
        <begin position="55"/>
        <end position="100"/>
    </location>
</feature>
<organism evidence="2 3">
    <name type="scientific">Rhodococcus wratislaviensis NBRC 100605</name>
    <dbReference type="NCBI Taxonomy" id="1219028"/>
    <lineage>
        <taxon>Bacteria</taxon>
        <taxon>Bacillati</taxon>
        <taxon>Actinomycetota</taxon>
        <taxon>Actinomycetes</taxon>
        <taxon>Mycobacteriales</taxon>
        <taxon>Nocardiaceae</taxon>
        <taxon>Rhodococcus</taxon>
    </lineage>
</organism>
<gene>
    <name evidence="2" type="ORF">RW1_059_00080</name>
</gene>
<dbReference type="EMBL" id="BAWF01000059">
    <property type="protein sequence ID" value="GAF48744.1"/>
    <property type="molecule type" value="Genomic_DNA"/>
</dbReference>
<protein>
    <submittedName>
        <fullName evidence="2">Uncharacterized protein</fullName>
    </submittedName>
</protein>
<dbReference type="AlphaFoldDB" id="X0PYQ9"/>